<gene>
    <name evidence="2" type="ORF">F3Y22_tig00111330pilonHSYRG00572</name>
</gene>
<dbReference type="SUPFAM" id="SSF53098">
    <property type="entry name" value="Ribonuclease H-like"/>
    <property type="match status" value="1"/>
</dbReference>
<evidence type="ECO:0000259" key="1">
    <source>
        <dbReference type="PROSITE" id="PS50994"/>
    </source>
</evidence>
<evidence type="ECO:0000313" key="2">
    <source>
        <dbReference type="EMBL" id="KAE8681398.1"/>
    </source>
</evidence>
<reference evidence="2" key="1">
    <citation type="submission" date="2019-09" db="EMBL/GenBank/DDBJ databases">
        <title>Draft genome information of white flower Hibiscus syriacus.</title>
        <authorList>
            <person name="Kim Y.-M."/>
        </authorList>
    </citation>
    <scope>NUCLEOTIDE SEQUENCE [LARGE SCALE GENOMIC DNA]</scope>
    <source>
        <strain evidence="2">YM2019G1</strain>
    </source>
</reference>
<name>A0A6A2YPW3_HIBSY</name>
<dbReference type="Gene3D" id="3.30.420.10">
    <property type="entry name" value="Ribonuclease H-like superfamily/Ribonuclease H"/>
    <property type="match status" value="1"/>
</dbReference>
<dbReference type="GO" id="GO:0015074">
    <property type="term" value="P:DNA integration"/>
    <property type="evidence" value="ECO:0007669"/>
    <property type="project" value="InterPro"/>
</dbReference>
<dbReference type="GO" id="GO:0003676">
    <property type="term" value="F:nucleic acid binding"/>
    <property type="evidence" value="ECO:0007669"/>
    <property type="project" value="InterPro"/>
</dbReference>
<dbReference type="PROSITE" id="PS50994">
    <property type="entry name" value="INTEGRASE"/>
    <property type="match status" value="1"/>
</dbReference>
<comment type="caution">
    <text evidence="2">The sequence shown here is derived from an EMBL/GenBank/DDBJ whole genome shotgun (WGS) entry which is preliminary data.</text>
</comment>
<dbReference type="PANTHER" id="PTHR42648:SF28">
    <property type="entry name" value="TRANSPOSON-ENCODED PROTEIN WITH RIBONUCLEASE H-LIKE AND RETROVIRUS ZINC FINGER-LIKE DOMAINS"/>
    <property type="match status" value="1"/>
</dbReference>
<dbReference type="AlphaFoldDB" id="A0A6A2YPW3"/>
<organism evidence="2 3">
    <name type="scientific">Hibiscus syriacus</name>
    <name type="common">Rose of Sharon</name>
    <dbReference type="NCBI Taxonomy" id="106335"/>
    <lineage>
        <taxon>Eukaryota</taxon>
        <taxon>Viridiplantae</taxon>
        <taxon>Streptophyta</taxon>
        <taxon>Embryophyta</taxon>
        <taxon>Tracheophyta</taxon>
        <taxon>Spermatophyta</taxon>
        <taxon>Magnoliopsida</taxon>
        <taxon>eudicotyledons</taxon>
        <taxon>Gunneridae</taxon>
        <taxon>Pentapetalae</taxon>
        <taxon>rosids</taxon>
        <taxon>malvids</taxon>
        <taxon>Malvales</taxon>
        <taxon>Malvaceae</taxon>
        <taxon>Malvoideae</taxon>
        <taxon>Hibiscus</taxon>
    </lineage>
</organism>
<evidence type="ECO:0000313" key="3">
    <source>
        <dbReference type="Proteomes" id="UP000436088"/>
    </source>
</evidence>
<dbReference type="InterPro" id="IPR012337">
    <property type="entry name" value="RNaseH-like_sf"/>
</dbReference>
<keyword evidence="3" id="KW-1185">Reference proteome</keyword>
<dbReference type="InterPro" id="IPR039537">
    <property type="entry name" value="Retrotran_Ty1/copia-like"/>
</dbReference>
<accession>A0A6A2YPW3</accession>
<sequence>MTHKYTGKKDRGWNGVSEANAELHKRNLLHDIKSCKLDFCKYCVLGKQTKVCFKTVKHTTQGILDYVHSDVWGHSTTSSLGRSREVENQTGQKIKCLRSDNGTEYTDSQFLHFCKEHGIKRHFTVRKTPQQNGVAERMNRSLNERARCLRLNAGLPKHFWTEAVNMACYPPPLSLPPTLRTGTPLALASSPTLSSPPPSPLLQEVFDKVMSEPIRSHLVIASVGPGFEFNDVLQFMVENFGSRTPIILSSVRGILGRDALTHDFREVEWTDNSDEEVHVNTGIVLTVGFVQGLKVDVIPLLRK</sequence>
<dbReference type="EMBL" id="VEPZ02001308">
    <property type="protein sequence ID" value="KAE8681398.1"/>
    <property type="molecule type" value="Genomic_DNA"/>
</dbReference>
<dbReference type="Proteomes" id="UP000436088">
    <property type="component" value="Unassembled WGS sequence"/>
</dbReference>
<protein>
    <submittedName>
        <fullName evidence="2">Skp2-like, FIST C domain, FIST domain, N-terminal isoform 1</fullName>
    </submittedName>
</protein>
<dbReference type="PANTHER" id="PTHR42648">
    <property type="entry name" value="TRANSPOSASE, PUTATIVE-RELATED"/>
    <property type="match status" value="1"/>
</dbReference>
<feature type="domain" description="Integrase catalytic" evidence="1">
    <location>
        <begin position="26"/>
        <end position="192"/>
    </location>
</feature>
<proteinExistence type="predicted"/>
<dbReference type="InterPro" id="IPR001584">
    <property type="entry name" value="Integrase_cat-core"/>
</dbReference>
<dbReference type="InterPro" id="IPR036397">
    <property type="entry name" value="RNaseH_sf"/>
</dbReference>